<protein>
    <submittedName>
        <fullName evidence="2">Uncharacterized protein</fullName>
    </submittedName>
</protein>
<evidence type="ECO:0000313" key="2">
    <source>
        <dbReference type="EMBL" id="CAJ1053698.1"/>
    </source>
</evidence>
<gene>
    <name evidence="2" type="ORF">XNOV1_A027624</name>
</gene>
<accession>A0AAV1EY74</accession>
<organism evidence="2 3">
    <name type="scientific">Xyrichtys novacula</name>
    <name type="common">Pearly razorfish</name>
    <name type="synonym">Hemipteronotus novacula</name>
    <dbReference type="NCBI Taxonomy" id="13765"/>
    <lineage>
        <taxon>Eukaryota</taxon>
        <taxon>Metazoa</taxon>
        <taxon>Chordata</taxon>
        <taxon>Craniata</taxon>
        <taxon>Vertebrata</taxon>
        <taxon>Euteleostomi</taxon>
        <taxon>Actinopterygii</taxon>
        <taxon>Neopterygii</taxon>
        <taxon>Teleostei</taxon>
        <taxon>Neoteleostei</taxon>
        <taxon>Acanthomorphata</taxon>
        <taxon>Eupercaria</taxon>
        <taxon>Labriformes</taxon>
        <taxon>Labridae</taxon>
        <taxon>Xyrichtys</taxon>
    </lineage>
</organism>
<dbReference type="Proteomes" id="UP001178508">
    <property type="component" value="Chromosome 3"/>
</dbReference>
<sequence>MRGFTFSGPVSRRLEEEEEEEEEGGQKDDAYGVQATAACLKKKRLKVDGGVCAVGKSGSRSLTLGDS</sequence>
<reference evidence="2" key="1">
    <citation type="submission" date="2023-08" db="EMBL/GenBank/DDBJ databases">
        <authorList>
            <person name="Alioto T."/>
            <person name="Alioto T."/>
            <person name="Gomez Garrido J."/>
        </authorList>
    </citation>
    <scope>NUCLEOTIDE SEQUENCE</scope>
</reference>
<evidence type="ECO:0000313" key="3">
    <source>
        <dbReference type="Proteomes" id="UP001178508"/>
    </source>
</evidence>
<dbReference type="EMBL" id="OY660866">
    <property type="protein sequence ID" value="CAJ1053698.1"/>
    <property type="molecule type" value="Genomic_DNA"/>
</dbReference>
<name>A0AAV1EY74_XYRNO</name>
<keyword evidence="3" id="KW-1185">Reference proteome</keyword>
<dbReference type="AlphaFoldDB" id="A0AAV1EY74"/>
<proteinExistence type="predicted"/>
<evidence type="ECO:0000256" key="1">
    <source>
        <dbReference type="SAM" id="MobiDB-lite"/>
    </source>
</evidence>
<feature type="region of interest" description="Disordered" evidence="1">
    <location>
        <begin position="1"/>
        <end position="29"/>
    </location>
</feature>